<name>A0A178IH87_9BACT</name>
<comment type="catalytic activity">
    <reaction evidence="6">
        <text>coproporphyrinogen III + 3 O2 = coproporphyrin III + 3 H2O2</text>
        <dbReference type="Rhea" id="RHEA:43436"/>
        <dbReference type="ChEBI" id="CHEBI:15379"/>
        <dbReference type="ChEBI" id="CHEBI:16240"/>
        <dbReference type="ChEBI" id="CHEBI:57309"/>
        <dbReference type="ChEBI" id="CHEBI:131725"/>
        <dbReference type="EC" id="1.3.3.15"/>
    </reaction>
</comment>
<dbReference type="Gene3D" id="3.90.660.20">
    <property type="entry name" value="Protoporphyrinogen oxidase, mitochondrial, domain 2"/>
    <property type="match status" value="1"/>
</dbReference>
<evidence type="ECO:0000313" key="8">
    <source>
        <dbReference type="EMBL" id="OAM88991.1"/>
    </source>
</evidence>
<dbReference type="PANTHER" id="PTHR42923">
    <property type="entry name" value="PROTOPORPHYRINOGEN OXIDASE"/>
    <property type="match status" value="1"/>
</dbReference>
<evidence type="ECO:0000256" key="3">
    <source>
        <dbReference type="ARBA" id="ARBA00022827"/>
    </source>
</evidence>
<dbReference type="Gene3D" id="3.50.50.60">
    <property type="entry name" value="FAD/NAD(P)-binding domain"/>
    <property type="match status" value="1"/>
</dbReference>
<comment type="subcellular location">
    <subcellularLocation>
        <location evidence="6">Cytoplasm</location>
    </subcellularLocation>
</comment>
<dbReference type="GO" id="GO:0004729">
    <property type="term" value="F:oxygen-dependent protoporphyrinogen oxidase activity"/>
    <property type="evidence" value="ECO:0007669"/>
    <property type="project" value="UniProtKB-UniRule"/>
</dbReference>
<dbReference type="InterPro" id="IPR004572">
    <property type="entry name" value="Protoporphyrinogen_oxidase"/>
</dbReference>
<dbReference type="InterPro" id="IPR002937">
    <property type="entry name" value="Amino_oxidase"/>
</dbReference>
<organism evidence="8 9">
    <name type="scientific">Termitidicoccus mucosus</name>
    <dbReference type="NCBI Taxonomy" id="1184151"/>
    <lineage>
        <taxon>Bacteria</taxon>
        <taxon>Pseudomonadati</taxon>
        <taxon>Verrucomicrobiota</taxon>
        <taxon>Opitutia</taxon>
        <taxon>Opitutales</taxon>
        <taxon>Opitutaceae</taxon>
        <taxon>Termitidicoccus</taxon>
    </lineage>
</organism>
<dbReference type="AlphaFoldDB" id="A0A178IH87"/>
<proteinExistence type="inferred from homology"/>
<dbReference type="STRING" id="1184151.AW736_08965"/>
<evidence type="ECO:0000313" key="9">
    <source>
        <dbReference type="Proteomes" id="UP000078486"/>
    </source>
</evidence>
<dbReference type="EMBL" id="LRRQ01000112">
    <property type="protein sequence ID" value="OAM88991.1"/>
    <property type="molecule type" value="Genomic_DNA"/>
</dbReference>
<dbReference type="PANTHER" id="PTHR42923:SF3">
    <property type="entry name" value="PROTOPORPHYRINOGEN OXIDASE"/>
    <property type="match status" value="1"/>
</dbReference>
<comment type="pathway">
    <text evidence="6">Porphyrin-containing compound metabolism; protoheme biosynthesis.</text>
</comment>
<keyword evidence="3 6" id="KW-0274">FAD</keyword>
<gene>
    <name evidence="8" type="ORF">AW736_08965</name>
</gene>
<dbReference type="InterPro" id="IPR050464">
    <property type="entry name" value="Zeta_carotene_desat/Oxidored"/>
</dbReference>
<dbReference type="GO" id="GO:0006783">
    <property type="term" value="P:heme biosynthetic process"/>
    <property type="evidence" value="ECO:0007669"/>
    <property type="project" value="UniProtKB-UniRule"/>
</dbReference>
<accession>A0A178IH87</accession>
<dbReference type="InterPro" id="IPR036188">
    <property type="entry name" value="FAD/NAD-bd_sf"/>
</dbReference>
<evidence type="ECO:0000256" key="6">
    <source>
        <dbReference type="RuleBase" id="RU364052"/>
    </source>
</evidence>
<evidence type="ECO:0000256" key="2">
    <source>
        <dbReference type="ARBA" id="ARBA00022630"/>
    </source>
</evidence>
<dbReference type="Pfam" id="PF01593">
    <property type="entry name" value="Amino_oxidase"/>
    <property type="match status" value="1"/>
</dbReference>
<dbReference type="RefSeq" id="WP_068769972.1">
    <property type="nucleotide sequence ID" value="NZ_CP109796.1"/>
</dbReference>
<evidence type="ECO:0000259" key="7">
    <source>
        <dbReference type="Pfam" id="PF01593"/>
    </source>
</evidence>
<keyword evidence="5 6" id="KW-0350">Heme biosynthesis</keyword>
<feature type="domain" description="Amine oxidase" evidence="7">
    <location>
        <begin position="28"/>
        <end position="478"/>
    </location>
</feature>
<dbReference type="EC" id="1.3.3.15" evidence="6"/>
<reference evidence="8 9" key="1">
    <citation type="submission" date="2016-01" db="EMBL/GenBank/DDBJ databases">
        <title>High potential of lignocellulose degradation of a new Verrucomicrobia species.</title>
        <authorList>
            <person name="Wang Y."/>
            <person name="Shi Y."/>
            <person name="Qiu Z."/>
            <person name="Liu S."/>
            <person name="Yang H."/>
        </authorList>
    </citation>
    <scope>NUCLEOTIDE SEQUENCE [LARGE SCALE GENOMIC DNA]</scope>
    <source>
        <strain evidence="8 9">TSB47</strain>
    </source>
</reference>
<keyword evidence="2 6" id="KW-0285">Flavoprotein</keyword>
<dbReference type="Proteomes" id="UP000078486">
    <property type="component" value="Unassembled WGS sequence"/>
</dbReference>
<dbReference type="SUPFAM" id="SSF54373">
    <property type="entry name" value="FAD-linked reductases, C-terminal domain"/>
    <property type="match status" value="1"/>
</dbReference>
<keyword evidence="6" id="KW-0963">Cytoplasm</keyword>
<dbReference type="GO" id="GO:0005737">
    <property type="term" value="C:cytoplasm"/>
    <property type="evidence" value="ECO:0007669"/>
    <property type="project" value="UniProtKB-SubCell"/>
</dbReference>
<sequence>MCESDPAACASPPLSSRLPPVAVIGGGITGLVAAWRLSLAGCGVRLFEASSRTGGAIRTLHERGGWMPEAGPNTLLVKTREFHALIDDLGLVSRLMHANSGAAKRFLIRGGRIRAVPQSPVGALVTPLLSPPTKLRIAAEVLFASQRERAEDLSLADFARGHYGREFVDYALNPLVAGIYAGDPEKLSARLSFPFLWQAERTHGSLIRGQIAQMRARLRQGGPKAALISFAGGVQILTDTLTAALPAGAAELEASIKSLTPVPGARAASSGRWRIRWQNTLRGGDTREEIFSSVVLALPADALARLEIAGARPLAPLAAVEYPPVASLFAGYKREQISHPLDGFGVLAPERERRRFLGVLFSSSLFPGRAPDGCVALTIMIGGTRQPGLARLPSDELMREVLPDVSRLLGIRGEPVFTHHQLAERAIPQYNLGYERHLAAIEACEGAHSGLHIGGHVRDGISVPACVSSGERLAARVLGEA</sequence>
<protein>
    <recommendedName>
        <fullName evidence="6">Coproporphyrinogen III oxidase</fullName>
        <ecNumber evidence="6">1.3.3.15</ecNumber>
    </recommendedName>
</protein>
<keyword evidence="4 6" id="KW-0560">Oxidoreductase</keyword>
<evidence type="ECO:0000256" key="1">
    <source>
        <dbReference type="ARBA" id="ARBA00001974"/>
    </source>
</evidence>
<evidence type="ECO:0000256" key="5">
    <source>
        <dbReference type="ARBA" id="ARBA00023133"/>
    </source>
</evidence>
<evidence type="ECO:0000256" key="4">
    <source>
        <dbReference type="ARBA" id="ARBA00023002"/>
    </source>
</evidence>
<dbReference type="SUPFAM" id="SSF51905">
    <property type="entry name" value="FAD/NAD(P)-binding domain"/>
    <property type="match status" value="1"/>
</dbReference>
<dbReference type="NCBIfam" id="TIGR00562">
    <property type="entry name" value="proto_IX_ox"/>
    <property type="match status" value="1"/>
</dbReference>
<comment type="cofactor">
    <cofactor evidence="1 6">
        <name>FAD</name>
        <dbReference type="ChEBI" id="CHEBI:57692"/>
    </cofactor>
</comment>
<keyword evidence="9" id="KW-1185">Reference proteome</keyword>
<dbReference type="Gene3D" id="1.10.3110.10">
    <property type="entry name" value="protoporphyrinogen ix oxidase, domain 3"/>
    <property type="match status" value="1"/>
</dbReference>
<dbReference type="UniPathway" id="UPA00252"/>
<comment type="caution">
    <text evidence="8">The sequence shown here is derived from an EMBL/GenBank/DDBJ whole genome shotgun (WGS) entry which is preliminary data.</text>
</comment>
<comment type="similarity">
    <text evidence="6">Belongs to the protoporphyrinogen/coproporphyrinogen oxidase family. Coproporphyrinogen III oxidase subfamily.</text>
</comment>
<dbReference type="OrthoDB" id="9805195at2"/>
<comment type="function">
    <text evidence="6">Involved in coproporphyrin-dependent heme b biosynthesis. Catalyzes the oxidation of coproporphyrinogen III to coproporphyrin III.</text>
</comment>